<feature type="transmembrane region" description="Helical" evidence="1">
    <location>
        <begin position="205"/>
        <end position="227"/>
    </location>
</feature>
<keyword evidence="1" id="KW-0812">Transmembrane</keyword>
<dbReference type="EMBL" id="MU150325">
    <property type="protein sequence ID" value="KAF9459032.1"/>
    <property type="molecule type" value="Genomic_DNA"/>
</dbReference>
<sequence length="306" mass="34341">MLKAFVVAVSAIASSAAVQTANCSSTGTKYEWSFNLLQQNPCIIVSYLGSVCDPAGFNIPPLPPNQVYLGPLKETTNDCRCSSVFYSLLSMCAFCQRRNYLSWSKYNQNCIIPHLGVFPLKIPDDTAVPFYAYYNVSIDDTFNPHLAEAIADVISGPTTIFLTTTRAAIGPSWGPTWTDPTHSHFPHIPHHDGPPNSRSFNGGSIAGAVVGSIIFISLIALAIYWCIQRRKSERIMTFETDPRKISPFIYWPPQFYVGPSFKLCYNRFDEFCDRILLIETYNLLSRQRPLRLTHMNPGQFYEPTPS</sequence>
<keyword evidence="2" id="KW-0732">Signal</keyword>
<protein>
    <submittedName>
        <fullName evidence="3">Uncharacterized protein</fullName>
    </submittedName>
</protein>
<keyword evidence="1" id="KW-1133">Transmembrane helix</keyword>
<comment type="caution">
    <text evidence="3">The sequence shown here is derived from an EMBL/GenBank/DDBJ whole genome shotgun (WGS) entry which is preliminary data.</text>
</comment>
<proteinExistence type="predicted"/>
<dbReference type="Proteomes" id="UP000807353">
    <property type="component" value="Unassembled WGS sequence"/>
</dbReference>
<feature type="chain" id="PRO_5040213561" evidence="2">
    <location>
        <begin position="18"/>
        <end position="306"/>
    </location>
</feature>
<organism evidence="3 4">
    <name type="scientific">Collybia nuda</name>
    <dbReference type="NCBI Taxonomy" id="64659"/>
    <lineage>
        <taxon>Eukaryota</taxon>
        <taxon>Fungi</taxon>
        <taxon>Dikarya</taxon>
        <taxon>Basidiomycota</taxon>
        <taxon>Agaricomycotina</taxon>
        <taxon>Agaricomycetes</taxon>
        <taxon>Agaricomycetidae</taxon>
        <taxon>Agaricales</taxon>
        <taxon>Tricholomatineae</taxon>
        <taxon>Clitocybaceae</taxon>
        <taxon>Collybia</taxon>
    </lineage>
</organism>
<dbReference type="CDD" id="cd12087">
    <property type="entry name" value="TM_EGFR-like"/>
    <property type="match status" value="1"/>
</dbReference>
<keyword evidence="1" id="KW-0472">Membrane</keyword>
<evidence type="ECO:0000256" key="2">
    <source>
        <dbReference type="SAM" id="SignalP"/>
    </source>
</evidence>
<keyword evidence="4" id="KW-1185">Reference proteome</keyword>
<evidence type="ECO:0000313" key="4">
    <source>
        <dbReference type="Proteomes" id="UP000807353"/>
    </source>
</evidence>
<accession>A0A9P5XWJ4</accession>
<evidence type="ECO:0000256" key="1">
    <source>
        <dbReference type="SAM" id="Phobius"/>
    </source>
</evidence>
<reference evidence="3" key="1">
    <citation type="submission" date="2020-11" db="EMBL/GenBank/DDBJ databases">
        <authorList>
            <consortium name="DOE Joint Genome Institute"/>
            <person name="Ahrendt S."/>
            <person name="Riley R."/>
            <person name="Andreopoulos W."/>
            <person name="Labutti K."/>
            <person name="Pangilinan J."/>
            <person name="Ruiz-Duenas F.J."/>
            <person name="Barrasa J.M."/>
            <person name="Sanchez-Garcia M."/>
            <person name="Camarero S."/>
            <person name="Miyauchi S."/>
            <person name="Serrano A."/>
            <person name="Linde D."/>
            <person name="Babiker R."/>
            <person name="Drula E."/>
            <person name="Ayuso-Fernandez I."/>
            <person name="Pacheco R."/>
            <person name="Padilla G."/>
            <person name="Ferreira P."/>
            <person name="Barriuso J."/>
            <person name="Kellner H."/>
            <person name="Castanera R."/>
            <person name="Alfaro M."/>
            <person name="Ramirez L."/>
            <person name="Pisabarro A.G."/>
            <person name="Kuo A."/>
            <person name="Tritt A."/>
            <person name="Lipzen A."/>
            <person name="He G."/>
            <person name="Yan M."/>
            <person name="Ng V."/>
            <person name="Cullen D."/>
            <person name="Martin F."/>
            <person name="Rosso M.-N."/>
            <person name="Henrissat B."/>
            <person name="Hibbett D."/>
            <person name="Martinez A.T."/>
            <person name="Grigoriev I.V."/>
        </authorList>
    </citation>
    <scope>NUCLEOTIDE SEQUENCE</scope>
    <source>
        <strain evidence="3">CBS 247.69</strain>
    </source>
</reference>
<gene>
    <name evidence="3" type="ORF">BDZ94DRAFT_1062974</name>
</gene>
<dbReference type="AlphaFoldDB" id="A0A9P5XWJ4"/>
<dbReference type="OrthoDB" id="2576311at2759"/>
<name>A0A9P5XWJ4_9AGAR</name>
<evidence type="ECO:0000313" key="3">
    <source>
        <dbReference type="EMBL" id="KAF9459032.1"/>
    </source>
</evidence>
<feature type="signal peptide" evidence="2">
    <location>
        <begin position="1"/>
        <end position="17"/>
    </location>
</feature>